<dbReference type="Proteomes" id="UP001142462">
    <property type="component" value="Unassembled WGS sequence"/>
</dbReference>
<feature type="compositionally biased region" description="Low complexity" evidence="1">
    <location>
        <begin position="144"/>
        <end position="175"/>
    </location>
</feature>
<reference evidence="3" key="1">
    <citation type="journal article" date="2014" name="Int. J. Syst. Evol. Microbiol.">
        <title>Complete genome sequence of Corynebacterium casei LMG S-19264T (=DSM 44701T), isolated from a smear-ripened cheese.</title>
        <authorList>
            <consortium name="US DOE Joint Genome Institute (JGI-PGF)"/>
            <person name="Walter F."/>
            <person name="Albersmeier A."/>
            <person name="Kalinowski J."/>
            <person name="Ruckert C."/>
        </authorList>
    </citation>
    <scope>NUCLEOTIDE SEQUENCE</scope>
    <source>
        <strain evidence="3">VKM Ac-1020</strain>
    </source>
</reference>
<protein>
    <recommendedName>
        <fullName evidence="2">M23ase beta-sheet core domain-containing protein</fullName>
    </recommendedName>
</protein>
<dbReference type="SUPFAM" id="SSF51261">
    <property type="entry name" value="Duplicated hybrid motif"/>
    <property type="match status" value="1"/>
</dbReference>
<dbReference type="EMBL" id="BSEJ01000009">
    <property type="protein sequence ID" value="GLJ61841.1"/>
    <property type="molecule type" value="Genomic_DNA"/>
</dbReference>
<dbReference type="AlphaFoldDB" id="A0A9W6LWX5"/>
<dbReference type="PANTHER" id="PTHR21666:SF270">
    <property type="entry name" value="MUREIN HYDROLASE ACTIVATOR ENVC"/>
    <property type="match status" value="1"/>
</dbReference>
<feature type="region of interest" description="Disordered" evidence="1">
    <location>
        <begin position="115"/>
        <end position="183"/>
    </location>
</feature>
<accession>A0A9W6LWX5</accession>
<dbReference type="InterPro" id="IPR011055">
    <property type="entry name" value="Dup_hybrid_motif"/>
</dbReference>
<dbReference type="PANTHER" id="PTHR21666">
    <property type="entry name" value="PEPTIDASE-RELATED"/>
    <property type="match status" value="1"/>
</dbReference>
<evidence type="ECO:0000256" key="1">
    <source>
        <dbReference type="SAM" id="MobiDB-lite"/>
    </source>
</evidence>
<feature type="domain" description="M23ase beta-sheet core" evidence="2">
    <location>
        <begin position="203"/>
        <end position="300"/>
    </location>
</feature>
<keyword evidence="4" id="KW-1185">Reference proteome</keyword>
<dbReference type="RefSeq" id="WP_271173554.1">
    <property type="nucleotide sequence ID" value="NZ_BSEJ01000009.1"/>
</dbReference>
<evidence type="ECO:0000313" key="4">
    <source>
        <dbReference type="Proteomes" id="UP001142462"/>
    </source>
</evidence>
<reference evidence="3" key="2">
    <citation type="submission" date="2023-01" db="EMBL/GenBank/DDBJ databases">
        <authorList>
            <person name="Sun Q."/>
            <person name="Evtushenko L."/>
        </authorList>
    </citation>
    <scope>NUCLEOTIDE SEQUENCE</scope>
    <source>
        <strain evidence="3">VKM Ac-1020</strain>
    </source>
</reference>
<name>A0A9W6LWX5_9MICO</name>
<dbReference type="GO" id="GO:0004222">
    <property type="term" value="F:metalloendopeptidase activity"/>
    <property type="evidence" value="ECO:0007669"/>
    <property type="project" value="TreeGrafter"/>
</dbReference>
<dbReference type="Gene3D" id="2.70.70.10">
    <property type="entry name" value="Glucose Permease (Domain IIA)"/>
    <property type="match status" value="1"/>
</dbReference>
<gene>
    <name evidence="3" type="ORF">GCM10017576_19710</name>
</gene>
<evidence type="ECO:0000313" key="3">
    <source>
        <dbReference type="EMBL" id="GLJ61841.1"/>
    </source>
</evidence>
<dbReference type="InterPro" id="IPR050570">
    <property type="entry name" value="Cell_wall_metabolism_enzyme"/>
</dbReference>
<comment type="caution">
    <text evidence="3">The sequence shown here is derived from an EMBL/GenBank/DDBJ whole genome shotgun (WGS) entry which is preliminary data.</text>
</comment>
<sequence>MAENPTSAGAPDADATTPTKAVQPVTRGIVVMPRSDVRRMERAARRAGAPQVKPVRAAGTIAAVLALLAGVAIPAYAATQPAPETVSMQDAAEREAQSIAVDAAVETAPLSGAAYSATTPEEIEEAKAAAAAAEAAERAREQAELLAQQQREQQAQQQEQQAQTAPQQPQQQPQTYEPPVVSDGGICPLPAGTYYVSRSVGSGHEGTDMVAPAMTPIYAVKSGTVITSQEALGGWGVTVAIDHGDGTSSLYGHMTYGTRQVEVGQTVEAGQLIGYVGSTGRSTANHLHIEYRINGAIVDPMSYLPI</sequence>
<dbReference type="InterPro" id="IPR016047">
    <property type="entry name" value="M23ase_b-sheet_dom"/>
</dbReference>
<proteinExistence type="predicted"/>
<dbReference type="CDD" id="cd12797">
    <property type="entry name" value="M23_peptidase"/>
    <property type="match status" value="1"/>
</dbReference>
<organism evidence="3 4">
    <name type="scientific">Microbacterium barkeri</name>
    <dbReference type="NCBI Taxonomy" id="33917"/>
    <lineage>
        <taxon>Bacteria</taxon>
        <taxon>Bacillati</taxon>
        <taxon>Actinomycetota</taxon>
        <taxon>Actinomycetes</taxon>
        <taxon>Micrococcales</taxon>
        <taxon>Microbacteriaceae</taxon>
        <taxon>Microbacterium</taxon>
    </lineage>
</organism>
<evidence type="ECO:0000259" key="2">
    <source>
        <dbReference type="Pfam" id="PF01551"/>
    </source>
</evidence>
<feature type="region of interest" description="Disordered" evidence="1">
    <location>
        <begin position="1"/>
        <end position="25"/>
    </location>
</feature>
<dbReference type="Pfam" id="PF01551">
    <property type="entry name" value="Peptidase_M23"/>
    <property type="match status" value="1"/>
</dbReference>
<feature type="compositionally biased region" description="Low complexity" evidence="1">
    <location>
        <begin position="1"/>
        <end position="19"/>
    </location>
</feature>